<dbReference type="InterPro" id="IPR036279">
    <property type="entry name" value="5-3_exonuclease_C_sf"/>
</dbReference>
<evidence type="ECO:0000313" key="5">
    <source>
        <dbReference type="EMBL" id="MBS8121435.1"/>
    </source>
</evidence>
<accession>A0ABS5QJI8</accession>
<evidence type="ECO:0000313" key="6">
    <source>
        <dbReference type="Proteomes" id="UP000680365"/>
    </source>
</evidence>
<proteinExistence type="predicted"/>
<sequence>MYYLLDGSGYLFRSYYALPDMKNSKGEDIGAIYGFFRMILKLLQDNPEKFVIAWDMGSKTKRHEKFPKYKANRPKIPNEFKNQIGVIKSIIKELNIPFFGLEGYEADDVINTIAQKYNGNIKIISSDKDLKQLLNDKIIFFDPVKQIIENNIDFEKNMGFPPINIIDYLALLGDTSDNIPGVKGIGKKTASELIQKYYCIENIYININEIKESISKKLIEGKDSAFESKSLIELMIIPNIPDVNELGKINIDFDKLKNILIQEYNFKSMEKIIDNLKLSYKFGTQTSLF</sequence>
<dbReference type="SUPFAM" id="SSF88723">
    <property type="entry name" value="PIN domain-like"/>
    <property type="match status" value="1"/>
</dbReference>
<dbReference type="CDD" id="cd09898">
    <property type="entry name" value="H3TH_53EXO"/>
    <property type="match status" value="1"/>
</dbReference>
<dbReference type="EMBL" id="JAEDAM010000001">
    <property type="protein sequence ID" value="MBS8121435.1"/>
    <property type="molecule type" value="Genomic_DNA"/>
</dbReference>
<dbReference type="InterPro" id="IPR008918">
    <property type="entry name" value="HhH2"/>
</dbReference>
<comment type="caution">
    <text evidence="5">The sequence shown here is derived from an EMBL/GenBank/DDBJ whole genome shotgun (WGS) entry which is preliminary data.</text>
</comment>
<feature type="domain" description="5'-3' exonuclease" evidence="4">
    <location>
        <begin position="1"/>
        <end position="259"/>
    </location>
</feature>
<dbReference type="EC" id="2.7.7.7" evidence="5"/>
<dbReference type="PANTHER" id="PTHR42646:SF2">
    <property type="entry name" value="5'-3' EXONUCLEASE FAMILY PROTEIN"/>
    <property type="match status" value="1"/>
</dbReference>
<evidence type="ECO:0000256" key="1">
    <source>
        <dbReference type="ARBA" id="ARBA00022722"/>
    </source>
</evidence>
<dbReference type="Pfam" id="PF02739">
    <property type="entry name" value="5_3_exonuc_N"/>
    <property type="match status" value="1"/>
</dbReference>
<dbReference type="InterPro" id="IPR020045">
    <property type="entry name" value="DNA_polI_H3TH"/>
</dbReference>
<evidence type="ECO:0000259" key="4">
    <source>
        <dbReference type="SMART" id="SM00475"/>
    </source>
</evidence>
<reference evidence="5 6" key="1">
    <citation type="journal article" date="2021" name="Nat. Commun.">
        <title>Reductive evolution and unique predatory mode in the CPR bacterium Vampirococcus lugosii.</title>
        <authorList>
            <person name="Moreira D."/>
            <person name="Zivanovic Y."/>
            <person name="Lopez-Archilla A.I."/>
            <person name="Iniesto M."/>
            <person name="Lopez-Garcia P."/>
        </authorList>
    </citation>
    <scope>NUCLEOTIDE SEQUENCE [LARGE SCALE GENOMIC DNA]</scope>
    <source>
        <strain evidence="5">Chiprana</strain>
    </source>
</reference>
<name>A0ABS5QJI8_9BACT</name>
<dbReference type="SMART" id="SM00279">
    <property type="entry name" value="HhH2"/>
    <property type="match status" value="1"/>
</dbReference>
<dbReference type="GO" id="GO:0003887">
    <property type="term" value="F:DNA-directed DNA polymerase activity"/>
    <property type="evidence" value="ECO:0007669"/>
    <property type="project" value="UniProtKB-EC"/>
</dbReference>
<dbReference type="InterPro" id="IPR002421">
    <property type="entry name" value="5-3_exonuclease"/>
</dbReference>
<keyword evidence="5" id="KW-0548">Nucleotidyltransferase</keyword>
<dbReference type="RefSeq" id="WP_213347948.1">
    <property type="nucleotide sequence ID" value="NZ_JAEDAM010000001.1"/>
</dbReference>
<dbReference type="GO" id="GO:0004527">
    <property type="term" value="F:exonuclease activity"/>
    <property type="evidence" value="ECO:0007669"/>
    <property type="project" value="UniProtKB-KW"/>
</dbReference>
<evidence type="ECO:0000256" key="2">
    <source>
        <dbReference type="ARBA" id="ARBA00022801"/>
    </source>
</evidence>
<dbReference type="Pfam" id="PF01367">
    <property type="entry name" value="5_3_exonuc"/>
    <property type="match status" value="1"/>
</dbReference>
<protein>
    <submittedName>
        <fullName evidence="5">5'-3' exonuclease</fullName>
        <ecNumber evidence="5">2.7.7.7</ecNumber>
    </submittedName>
</protein>
<dbReference type="SMART" id="SM00475">
    <property type="entry name" value="53EXOc"/>
    <property type="match status" value="1"/>
</dbReference>
<dbReference type="Gene3D" id="3.40.50.1010">
    <property type="entry name" value="5'-nuclease"/>
    <property type="match status" value="1"/>
</dbReference>
<evidence type="ECO:0000256" key="3">
    <source>
        <dbReference type="ARBA" id="ARBA00023125"/>
    </source>
</evidence>
<organism evidence="5 6">
    <name type="scientific">Candidatus Vampirococcus lugosii</name>
    <dbReference type="NCBI Taxonomy" id="2789015"/>
    <lineage>
        <taxon>Bacteria</taxon>
        <taxon>Candidatus Absconditibacteriota</taxon>
        <taxon>Vampirococcus</taxon>
    </lineage>
</organism>
<keyword evidence="3" id="KW-0238">DNA-binding</keyword>
<keyword evidence="6" id="KW-1185">Reference proteome</keyword>
<dbReference type="Gene3D" id="1.10.150.20">
    <property type="entry name" value="5' to 3' exonuclease, C-terminal subdomain"/>
    <property type="match status" value="1"/>
</dbReference>
<keyword evidence="2" id="KW-0378">Hydrolase</keyword>
<gene>
    <name evidence="5" type="ORF">VAMP_2n212</name>
</gene>
<dbReference type="InterPro" id="IPR020046">
    <property type="entry name" value="5-3_exonucl_a-hlix_arch_N"/>
</dbReference>
<dbReference type="InterPro" id="IPR038969">
    <property type="entry name" value="FEN"/>
</dbReference>
<dbReference type="CDD" id="cd09859">
    <property type="entry name" value="PIN_53EXO"/>
    <property type="match status" value="1"/>
</dbReference>
<keyword evidence="1" id="KW-0540">Nuclease</keyword>
<keyword evidence="5" id="KW-0269">Exonuclease</keyword>
<dbReference type="Proteomes" id="UP000680365">
    <property type="component" value="Unassembled WGS sequence"/>
</dbReference>
<keyword evidence="5" id="KW-0808">Transferase</keyword>
<dbReference type="PANTHER" id="PTHR42646">
    <property type="entry name" value="FLAP ENDONUCLEASE XNI"/>
    <property type="match status" value="1"/>
</dbReference>
<dbReference type="SUPFAM" id="SSF47807">
    <property type="entry name" value="5' to 3' exonuclease, C-terminal subdomain"/>
    <property type="match status" value="1"/>
</dbReference>
<dbReference type="InterPro" id="IPR029060">
    <property type="entry name" value="PIN-like_dom_sf"/>
</dbReference>